<dbReference type="OMA" id="KLMECWR"/>
<sequence>MLRHMLAAPRISLTNLALVRYRCSAITLKSLAEGDEKSGKITADGGASTPVTHSDAVGHAPSLEDPLHGGKLLLPRGTPPSFVRDRMLPPMIRWLHSIASSPLGSLSSDMNEDTLRVLFSLPKKRKRVEGVACEEKDWNDAGTTNDHPDFVPAVGLLLALFGYRLNDGCRFEGDDADTRNAGGTASVDGLHGAFCCHFCGGKPHTIIKGRQESSGEGVGMEVSKATVSDATAEGTTEERAQGGNSVSPNIETTGVTAVTVVNEHCTISVTEQVGCSGHHESCPWKVSFLSLVLADASAKLNSVDVTFTVTGMNPSCTGALCFKLHEVVKLMECWRLSGYTEFKLKELYMKSPLPAAVRSVVPRPAEEGVEKFLRQLQGRHSQSGETALKGTGKNGAEVKTAQQCHLVPLFTGSTPWNSYFRVASIVNNVVIGYKIQAVQTENVVAKEQSNIAGDGNSSRPQATANRNREWKAVYDSGRRCILAAYKCKDASATGATAPEKLVKFLESYEQRRQRDAEALSVQRHTESLSGVMDRLWGFLGDEALLNTLRHEAHGPEAKYAPQLSDSDRERASSMLDAFDRSVQGASEERQPQGLGHAGRPQQQLPNNKGNTSPGSAGSLEQHQAVQTKQQQNMKFQRQEHGPMSHQNMVPQQQQHQQTWKQRQKQKKKTNSSSSTPQQQQQLVEGILPLPVSGGAVLSGTGPPVLQPQQAQASFGAAQHGFGFSGRGRGSVVVGESVGVLNDAYGSRPSIMGSRSVLFGNFSGEWQVGGRGGGQAEAHRRGKGGGRGSGRGGGGVGFR</sequence>
<gene>
    <name evidence="2" type="ORF">TCIL3000_0_60280</name>
</gene>
<evidence type="ECO:0000256" key="1">
    <source>
        <dbReference type="SAM" id="MobiDB-lite"/>
    </source>
</evidence>
<feature type="region of interest" description="Disordered" evidence="1">
    <location>
        <begin position="769"/>
        <end position="798"/>
    </location>
</feature>
<keyword evidence="3" id="KW-1185">Reference proteome</keyword>
<feature type="compositionally biased region" description="Low complexity" evidence="1">
    <location>
        <begin position="670"/>
        <end position="680"/>
    </location>
</feature>
<feature type="compositionally biased region" description="Gly residues" evidence="1">
    <location>
        <begin position="784"/>
        <end position="798"/>
    </location>
</feature>
<feature type="region of interest" description="Disordered" evidence="1">
    <location>
        <begin position="229"/>
        <end position="248"/>
    </location>
</feature>
<dbReference type="EMBL" id="CAEQ01001938">
    <property type="protein sequence ID" value="CCD15522.1"/>
    <property type="molecule type" value="Genomic_DNA"/>
</dbReference>
<comment type="caution">
    <text evidence="2">The sequence shown here is derived from an EMBL/GenBank/DDBJ whole genome shotgun (WGS) entry which is preliminary data.</text>
</comment>
<accession>F9WE16</accession>
<protein>
    <submittedName>
        <fullName evidence="2">WGS project CAEQ00000000 data, annotated contig 2426</fullName>
    </submittedName>
</protein>
<dbReference type="AlphaFoldDB" id="F9WE16"/>
<evidence type="ECO:0000313" key="2">
    <source>
        <dbReference type="EMBL" id="CCD15522.1"/>
    </source>
</evidence>
<dbReference type="VEuPathDB" id="TriTrypDB:TcIL3000_0_60280"/>
<proteinExistence type="predicted"/>
<dbReference type="Proteomes" id="UP000000702">
    <property type="component" value="Unassembled WGS sequence"/>
</dbReference>
<organism evidence="2 3">
    <name type="scientific">Trypanosoma congolense (strain IL3000)</name>
    <dbReference type="NCBI Taxonomy" id="1068625"/>
    <lineage>
        <taxon>Eukaryota</taxon>
        <taxon>Discoba</taxon>
        <taxon>Euglenozoa</taxon>
        <taxon>Kinetoplastea</taxon>
        <taxon>Metakinetoplastina</taxon>
        <taxon>Trypanosomatida</taxon>
        <taxon>Trypanosomatidae</taxon>
        <taxon>Trypanosoma</taxon>
        <taxon>Nannomonas</taxon>
    </lineage>
</organism>
<name>F9WE16_TRYCI</name>
<evidence type="ECO:0000313" key="3">
    <source>
        <dbReference type="Proteomes" id="UP000000702"/>
    </source>
</evidence>
<feature type="compositionally biased region" description="Polar residues" evidence="1">
    <location>
        <begin position="600"/>
        <end position="635"/>
    </location>
</feature>
<reference evidence="3" key="1">
    <citation type="submission" date="2011-07" db="EMBL/GenBank/DDBJ databases">
        <title>Divergent evolution of antigenic variation in African trypanosomes.</title>
        <authorList>
            <person name="Jackson A.P."/>
            <person name="Berry A."/>
            <person name="Allison H.C."/>
            <person name="Burton P."/>
            <person name="Anderson J."/>
            <person name="Aslett M."/>
            <person name="Brown R."/>
            <person name="Corton N."/>
            <person name="Harris D."/>
            <person name="Hauser H."/>
            <person name="Gamble J."/>
            <person name="Gilderthorp R."/>
            <person name="McQuillan J."/>
            <person name="Quail M.A."/>
            <person name="Sanders M."/>
            <person name="Van Tonder A."/>
            <person name="Ginger M.L."/>
            <person name="Donelson J.E."/>
            <person name="Field M.C."/>
            <person name="Barry J.D."/>
            <person name="Berriman M."/>
            <person name="Hertz-Fowler C."/>
        </authorList>
    </citation>
    <scope>NUCLEOTIDE SEQUENCE [LARGE SCALE GENOMIC DNA]</scope>
    <source>
        <strain evidence="3">IL3000</strain>
    </source>
</reference>
<feature type="region of interest" description="Disordered" evidence="1">
    <location>
        <begin position="581"/>
        <end position="680"/>
    </location>
</feature>
<feature type="compositionally biased region" description="Low complexity" evidence="1">
    <location>
        <begin position="651"/>
        <end position="660"/>
    </location>
</feature>
<reference evidence="2 3" key="2">
    <citation type="journal article" date="2012" name="Proc. Natl. Acad. Sci. U.S.A.">
        <title>Antigenic diversity is generated by distinct evolutionary mechanisms in African trypanosome species.</title>
        <authorList>
            <person name="Jackson A.P."/>
            <person name="Berry A."/>
            <person name="Aslett M."/>
            <person name="Allison H.C."/>
            <person name="Burton P."/>
            <person name="Vavrova-Anderson J."/>
            <person name="Brown R."/>
            <person name="Browne H."/>
            <person name="Corton N."/>
            <person name="Hauser H."/>
            <person name="Gamble J."/>
            <person name="Gilderthorp R."/>
            <person name="Marcello L."/>
            <person name="McQuillan J."/>
            <person name="Otto T.D."/>
            <person name="Quail M.A."/>
            <person name="Sanders M.J."/>
            <person name="van Tonder A."/>
            <person name="Ginger M.L."/>
            <person name="Field M.C."/>
            <person name="Barry J.D."/>
            <person name="Hertz-Fowler C."/>
            <person name="Berriman M."/>
        </authorList>
    </citation>
    <scope>NUCLEOTIDE SEQUENCE [LARGE SCALE GENOMIC DNA]</scope>
    <source>
        <strain evidence="2 3">IL3000</strain>
    </source>
</reference>